<dbReference type="AlphaFoldDB" id="A0A9D9DG27"/>
<evidence type="ECO:0000256" key="4">
    <source>
        <dbReference type="ARBA" id="ARBA00023163"/>
    </source>
</evidence>
<accession>A0A9D9DG27</accession>
<dbReference type="InterPro" id="IPR036388">
    <property type="entry name" value="WH-like_DNA-bd_sf"/>
</dbReference>
<dbReference type="InterPro" id="IPR050950">
    <property type="entry name" value="HTH-type_LysR_regulators"/>
</dbReference>
<reference evidence="6" key="2">
    <citation type="journal article" date="2021" name="PeerJ">
        <title>Extensive microbial diversity within the chicken gut microbiome revealed by metagenomics and culture.</title>
        <authorList>
            <person name="Gilroy R."/>
            <person name="Ravi A."/>
            <person name="Getino M."/>
            <person name="Pursley I."/>
            <person name="Horton D.L."/>
            <person name="Alikhan N.F."/>
            <person name="Baker D."/>
            <person name="Gharbi K."/>
            <person name="Hall N."/>
            <person name="Watson M."/>
            <person name="Adriaenssens E.M."/>
            <person name="Foster-Nyarko E."/>
            <person name="Jarju S."/>
            <person name="Secka A."/>
            <person name="Antonio M."/>
            <person name="Oren A."/>
            <person name="Chaudhuri R.R."/>
            <person name="La Ragione R."/>
            <person name="Hildebrand F."/>
            <person name="Pallen M.J."/>
        </authorList>
    </citation>
    <scope>NUCLEOTIDE SEQUENCE</scope>
    <source>
        <strain evidence="6">11159</strain>
    </source>
</reference>
<dbReference type="CDD" id="cd05466">
    <property type="entry name" value="PBP2_LTTR_substrate"/>
    <property type="match status" value="1"/>
</dbReference>
<dbReference type="Proteomes" id="UP000823613">
    <property type="component" value="Unassembled WGS sequence"/>
</dbReference>
<name>A0A9D9DG27_9BACL</name>
<dbReference type="PANTHER" id="PTHR30419:SF8">
    <property type="entry name" value="NITROGEN ASSIMILATION TRANSCRIPTIONAL ACTIVATOR-RELATED"/>
    <property type="match status" value="1"/>
</dbReference>
<evidence type="ECO:0000256" key="2">
    <source>
        <dbReference type="ARBA" id="ARBA00023015"/>
    </source>
</evidence>
<dbReference type="Gene3D" id="1.10.10.10">
    <property type="entry name" value="Winged helix-like DNA-binding domain superfamily/Winged helix DNA-binding domain"/>
    <property type="match status" value="1"/>
</dbReference>
<dbReference type="InterPro" id="IPR036390">
    <property type="entry name" value="WH_DNA-bd_sf"/>
</dbReference>
<dbReference type="GO" id="GO:0005829">
    <property type="term" value="C:cytosol"/>
    <property type="evidence" value="ECO:0007669"/>
    <property type="project" value="TreeGrafter"/>
</dbReference>
<dbReference type="InterPro" id="IPR005119">
    <property type="entry name" value="LysR_subst-bd"/>
</dbReference>
<dbReference type="Gene3D" id="3.40.190.290">
    <property type="match status" value="1"/>
</dbReference>
<comment type="caution">
    <text evidence="6">The sequence shown here is derived from an EMBL/GenBank/DDBJ whole genome shotgun (WGS) entry which is preliminary data.</text>
</comment>
<keyword evidence="4" id="KW-0804">Transcription</keyword>
<evidence type="ECO:0000256" key="3">
    <source>
        <dbReference type="ARBA" id="ARBA00023125"/>
    </source>
</evidence>
<dbReference type="FunFam" id="1.10.10.10:FF:000001">
    <property type="entry name" value="LysR family transcriptional regulator"/>
    <property type="match status" value="1"/>
</dbReference>
<dbReference type="GO" id="GO:0003677">
    <property type="term" value="F:DNA binding"/>
    <property type="evidence" value="ECO:0007669"/>
    <property type="project" value="UniProtKB-KW"/>
</dbReference>
<dbReference type="Pfam" id="PF03466">
    <property type="entry name" value="LysR_substrate"/>
    <property type="match status" value="1"/>
</dbReference>
<dbReference type="Pfam" id="PF00126">
    <property type="entry name" value="HTH_1"/>
    <property type="match status" value="1"/>
</dbReference>
<dbReference type="GO" id="GO:0003700">
    <property type="term" value="F:DNA-binding transcription factor activity"/>
    <property type="evidence" value="ECO:0007669"/>
    <property type="project" value="InterPro"/>
</dbReference>
<keyword evidence="3" id="KW-0238">DNA-binding</keyword>
<proteinExistence type="inferred from homology"/>
<sequence>MEIRVLKYFIEIAREQNITSAANRLHLSQPALSKQIQDLEDELGVKLLNRGKKKTTLTEDGMYLFKRALEIVSLTDKTISSFKSTNEEIVGEINIACGETPNMNLIIDVIKLTQEKHKDIKFNLYSGNYEDASEKLNNGICEFGLFINYNNLNKYNYIKLPVNETWGFLINKNNPLAKKEYLTHSDLLDQKLIVSRQALINNELNSIITSDLENNVIGTYNLIFNASLMVKKNLGIVLSLDNLIKDEDLIFKRFEPLHTSPLFFVYKKYQVFSKASEFFLNNLLDYLKRFNSLG</sequence>
<dbReference type="PROSITE" id="PS50931">
    <property type="entry name" value="HTH_LYSR"/>
    <property type="match status" value="1"/>
</dbReference>
<evidence type="ECO:0000259" key="5">
    <source>
        <dbReference type="PROSITE" id="PS50931"/>
    </source>
</evidence>
<dbReference type="EMBL" id="JADIMY010000006">
    <property type="protein sequence ID" value="MBO8427007.1"/>
    <property type="molecule type" value="Genomic_DNA"/>
</dbReference>
<comment type="similarity">
    <text evidence="1">Belongs to the LysR transcriptional regulatory family.</text>
</comment>
<dbReference type="InterPro" id="IPR000847">
    <property type="entry name" value="LysR_HTH_N"/>
</dbReference>
<dbReference type="PRINTS" id="PR00039">
    <property type="entry name" value="HTHLYSR"/>
</dbReference>
<feature type="domain" description="HTH lysR-type" evidence="5">
    <location>
        <begin position="1"/>
        <end position="58"/>
    </location>
</feature>
<organism evidence="6 7">
    <name type="scientific">Candidatus Onthovivens merdipullorum</name>
    <dbReference type="NCBI Taxonomy" id="2840889"/>
    <lineage>
        <taxon>Bacteria</taxon>
        <taxon>Bacillati</taxon>
        <taxon>Bacillota</taxon>
        <taxon>Bacilli</taxon>
        <taxon>Bacillales</taxon>
        <taxon>Candidatus Onthovivens</taxon>
    </lineage>
</organism>
<keyword evidence="2" id="KW-0805">Transcription regulation</keyword>
<dbReference type="PANTHER" id="PTHR30419">
    <property type="entry name" value="HTH-TYPE TRANSCRIPTIONAL REGULATOR YBHD"/>
    <property type="match status" value="1"/>
</dbReference>
<dbReference type="SUPFAM" id="SSF46785">
    <property type="entry name" value="Winged helix' DNA-binding domain"/>
    <property type="match status" value="1"/>
</dbReference>
<protein>
    <submittedName>
        <fullName evidence="6">LysR family transcriptional regulator</fullName>
    </submittedName>
</protein>
<evidence type="ECO:0000313" key="7">
    <source>
        <dbReference type="Proteomes" id="UP000823613"/>
    </source>
</evidence>
<dbReference type="SUPFAM" id="SSF53850">
    <property type="entry name" value="Periplasmic binding protein-like II"/>
    <property type="match status" value="1"/>
</dbReference>
<gene>
    <name evidence="6" type="ORF">IAC58_00370</name>
</gene>
<reference evidence="6" key="1">
    <citation type="submission" date="2020-10" db="EMBL/GenBank/DDBJ databases">
        <authorList>
            <person name="Gilroy R."/>
        </authorList>
    </citation>
    <scope>NUCLEOTIDE SEQUENCE</scope>
    <source>
        <strain evidence="6">11159</strain>
    </source>
</reference>
<evidence type="ECO:0000256" key="1">
    <source>
        <dbReference type="ARBA" id="ARBA00009437"/>
    </source>
</evidence>
<evidence type="ECO:0000313" key="6">
    <source>
        <dbReference type="EMBL" id="MBO8427007.1"/>
    </source>
</evidence>